<evidence type="ECO:0000256" key="9">
    <source>
        <dbReference type="RuleBase" id="RU003357"/>
    </source>
</evidence>
<dbReference type="PROSITE" id="PS52016">
    <property type="entry name" value="TONB_DEPENDENT_REC_3"/>
    <property type="match status" value="1"/>
</dbReference>
<dbReference type="SUPFAM" id="SSF56935">
    <property type="entry name" value="Porins"/>
    <property type="match status" value="1"/>
</dbReference>
<feature type="domain" description="TonB-dependent receptor-like beta-barrel" evidence="11">
    <location>
        <begin position="337"/>
        <end position="931"/>
    </location>
</feature>
<dbReference type="InterPro" id="IPR039426">
    <property type="entry name" value="TonB-dep_rcpt-like"/>
</dbReference>
<dbReference type="PANTHER" id="PTHR47234">
    <property type="match status" value="1"/>
</dbReference>
<keyword evidence="5 9" id="KW-0798">TonB box</keyword>
<evidence type="ECO:0000256" key="4">
    <source>
        <dbReference type="ARBA" id="ARBA00022692"/>
    </source>
</evidence>
<evidence type="ECO:0000313" key="13">
    <source>
        <dbReference type="EMBL" id="MBB6093510.1"/>
    </source>
</evidence>
<dbReference type="Pfam" id="PF07715">
    <property type="entry name" value="Plug"/>
    <property type="match status" value="1"/>
</dbReference>
<feature type="signal peptide" evidence="10">
    <location>
        <begin position="1"/>
        <end position="21"/>
    </location>
</feature>
<dbReference type="Gene3D" id="2.40.170.20">
    <property type="entry name" value="TonB-dependent receptor, beta-barrel domain"/>
    <property type="match status" value="1"/>
</dbReference>
<keyword evidence="6 8" id="KW-0472">Membrane</keyword>
<dbReference type="PANTHER" id="PTHR47234:SF2">
    <property type="entry name" value="TONB-DEPENDENT RECEPTOR"/>
    <property type="match status" value="1"/>
</dbReference>
<evidence type="ECO:0000256" key="6">
    <source>
        <dbReference type="ARBA" id="ARBA00023136"/>
    </source>
</evidence>
<feature type="domain" description="TonB-dependent receptor plug" evidence="12">
    <location>
        <begin position="54"/>
        <end position="165"/>
    </location>
</feature>
<keyword evidence="7 8" id="KW-0998">Cell outer membrane</keyword>
<evidence type="ECO:0000256" key="5">
    <source>
        <dbReference type="ARBA" id="ARBA00023077"/>
    </source>
</evidence>
<keyword evidence="4 8" id="KW-0812">Transmembrane</keyword>
<protein>
    <submittedName>
        <fullName evidence="13">Outer membrane receptor protein involved in Fe transport</fullName>
    </submittedName>
</protein>
<dbReference type="Pfam" id="PF00593">
    <property type="entry name" value="TonB_dep_Rec_b-barrel"/>
    <property type="match status" value="1"/>
</dbReference>
<name>A0A841HMK6_9GAMM</name>
<dbReference type="GO" id="GO:0009279">
    <property type="term" value="C:cell outer membrane"/>
    <property type="evidence" value="ECO:0007669"/>
    <property type="project" value="UniProtKB-SubCell"/>
</dbReference>
<dbReference type="InterPro" id="IPR036942">
    <property type="entry name" value="Beta-barrel_TonB_sf"/>
</dbReference>
<comment type="subcellular location">
    <subcellularLocation>
        <location evidence="1 8">Cell outer membrane</location>
        <topology evidence="1 8">Multi-pass membrane protein</topology>
    </subcellularLocation>
</comment>
<dbReference type="Proteomes" id="UP000588068">
    <property type="component" value="Unassembled WGS sequence"/>
</dbReference>
<evidence type="ECO:0000256" key="8">
    <source>
        <dbReference type="PROSITE-ProRule" id="PRU01360"/>
    </source>
</evidence>
<keyword evidence="13" id="KW-0675">Receptor</keyword>
<dbReference type="RefSeq" id="WP_184332000.1">
    <property type="nucleotide sequence ID" value="NZ_JACHHZ010000003.1"/>
</dbReference>
<sequence>MRNRTSAVTRASLLAMLASSAAVGQEAQPQSTPSDSKLEEIVVTGSRISRADFSSTSPIVTFGEDAITQTGTVNIESALNQLPQFVQGQTQSTIGAVALAGRASLNLRGLGETRNLVLLDGRRLPLSNANAVVDVNLIPQFILQGVETITGGASAVYGSDAMSGVVNFKSKNDVDGVQLDIRSGISDRGDANTTDVGITAGFAIDGGRGSVLLSAGYTDREELFGKERDFYQLGVLSSFIAQGTFIPSPTNLPTQAAVNGVFSTYGVAPGAVLNSRSLGINDDRTLFGQIGAVNYRGPTTEYFSTTGGTVRQPVTYQEYIVNPMERKSFFGKFDYDLTQDLTAYGQFLYNKTTATGQVGWTPTLYVVPTVPVTNPFIPADLRTILASRPNPNADFTINQRFMGLEDRKFPSDFTVGQYILGLRGNLPFKDWRWDVYGSYDSTDLVETQDKAILNSRMRNLLYAADGGTSICAGGFNPFSLAESTSVSAECRSYLEAETHDYTQLTQTIFEANLNGSLFSMPAGDVKFALTLSTRDNQFEFDPDPSRENLDIIGTLQTYPAEGSSDVKEAAIEFLVPLLADKPFAHKLDLSLGFRTSDYDVSGRVETYKADGIWEPFRGFTIRGGFEHAIRAPNIGELYNQLGAQAQIGSPPGQGDPCDVRSSARSGANAASVRALCIATGIPTPIADTYQYTTVAIGVINSGNIELTPEEADTVTLGVVFRPEFDAALVRDMQFSVDYYDIDITDVIGPIAGGTALSKCYNLDGSNPTYDAGNAYCQMINRNGTTGGVDTVATPYFNLGGLRTSGIDAQLDWKIPAGPGSLDVSLLANYTESYEVQLLAGSAWQQFAGTIDGTQNGGIPIPDWKTLLSLTYRLPNFEGGIRWRHLPTMDDITSVTRPASPAPGVPSYDLYDATLSYRLNDMFLFRGGVNNLLDEEPPIVGGTIGQTQPGTYDIIGRYYYFGLQMNF</sequence>
<accession>A0A841HMK6</accession>
<comment type="similarity">
    <text evidence="8 9">Belongs to the TonB-dependent receptor family.</text>
</comment>
<dbReference type="Gene3D" id="2.170.130.10">
    <property type="entry name" value="TonB-dependent receptor, plug domain"/>
    <property type="match status" value="1"/>
</dbReference>
<dbReference type="InterPro" id="IPR012910">
    <property type="entry name" value="Plug_dom"/>
</dbReference>
<evidence type="ECO:0000256" key="2">
    <source>
        <dbReference type="ARBA" id="ARBA00022448"/>
    </source>
</evidence>
<evidence type="ECO:0000256" key="1">
    <source>
        <dbReference type="ARBA" id="ARBA00004571"/>
    </source>
</evidence>
<reference evidence="13 14" key="1">
    <citation type="submission" date="2020-08" db="EMBL/GenBank/DDBJ databases">
        <title>Genomic Encyclopedia of Type Strains, Phase IV (KMG-IV): sequencing the most valuable type-strain genomes for metagenomic binning, comparative biology and taxonomic classification.</title>
        <authorList>
            <person name="Goeker M."/>
        </authorList>
    </citation>
    <scope>NUCLEOTIDE SEQUENCE [LARGE SCALE GENOMIC DNA]</scope>
    <source>
        <strain evidence="13 14">DSM 26723</strain>
    </source>
</reference>
<dbReference type="InterPro" id="IPR037066">
    <property type="entry name" value="Plug_dom_sf"/>
</dbReference>
<keyword evidence="2 8" id="KW-0813">Transport</keyword>
<evidence type="ECO:0000313" key="14">
    <source>
        <dbReference type="Proteomes" id="UP000588068"/>
    </source>
</evidence>
<dbReference type="EMBL" id="JACHHZ010000003">
    <property type="protein sequence ID" value="MBB6093510.1"/>
    <property type="molecule type" value="Genomic_DNA"/>
</dbReference>
<evidence type="ECO:0000259" key="12">
    <source>
        <dbReference type="Pfam" id="PF07715"/>
    </source>
</evidence>
<comment type="caution">
    <text evidence="13">The sequence shown here is derived from an EMBL/GenBank/DDBJ whole genome shotgun (WGS) entry which is preliminary data.</text>
</comment>
<keyword evidence="14" id="KW-1185">Reference proteome</keyword>
<feature type="chain" id="PRO_5033054318" evidence="10">
    <location>
        <begin position="22"/>
        <end position="966"/>
    </location>
</feature>
<evidence type="ECO:0000259" key="11">
    <source>
        <dbReference type="Pfam" id="PF00593"/>
    </source>
</evidence>
<evidence type="ECO:0000256" key="3">
    <source>
        <dbReference type="ARBA" id="ARBA00022452"/>
    </source>
</evidence>
<keyword evidence="3 8" id="KW-1134">Transmembrane beta strand</keyword>
<proteinExistence type="inferred from homology"/>
<dbReference type="AlphaFoldDB" id="A0A841HMK6"/>
<organism evidence="13 14">
    <name type="scientific">Povalibacter uvarum</name>
    <dbReference type="NCBI Taxonomy" id="732238"/>
    <lineage>
        <taxon>Bacteria</taxon>
        <taxon>Pseudomonadati</taxon>
        <taxon>Pseudomonadota</taxon>
        <taxon>Gammaproteobacteria</taxon>
        <taxon>Steroidobacterales</taxon>
        <taxon>Steroidobacteraceae</taxon>
        <taxon>Povalibacter</taxon>
    </lineage>
</organism>
<keyword evidence="10" id="KW-0732">Signal</keyword>
<gene>
    <name evidence="13" type="ORF">HNQ60_002391</name>
</gene>
<evidence type="ECO:0000256" key="7">
    <source>
        <dbReference type="ARBA" id="ARBA00023237"/>
    </source>
</evidence>
<dbReference type="InterPro" id="IPR000531">
    <property type="entry name" value="Beta-barrel_TonB"/>
</dbReference>
<evidence type="ECO:0000256" key="10">
    <source>
        <dbReference type="SAM" id="SignalP"/>
    </source>
</evidence>